<evidence type="ECO:0000313" key="3">
    <source>
        <dbReference type="EMBL" id="CAL6040731.1"/>
    </source>
</evidence>
<protein>
    <submittedName>
        <fullName evidence="3">Hypothetical_protein</fullName>
    </submittedName>
</protein>
<keyword evidence="1" id="KW-0175">Coiled coil</keyword>
<feature type="coiled-coil region" evidence="1">
    <location>
        <begin position="128"/>
        <end position="161"/>
    </location>
</feature>
<dbReference type="EMBL" id="CATOUU010000924">
    <property type="protein sequence ID" value="CAI9959837.1"/>
    <property type="molecule type" value="Genomic_DNA"/>
</dbReference>
<dbReference type="Proteomes" id="UP001642409">
    <property type="component" value="Unassembled WGS sequence"/>
</dbReference>
<evidence type="ECO:0000256" key="1">
    <source>
        <dbReference type="SAM" id="Coils"/>
    </source>
</evidence>
<proteinExistence type="predicted"/>
<evidence type="ECO:0000313" key="2">
    <source>
        <dbReference type="EMBL" id="CAI9959837.1"/>
    </source>
</evidence>
<comment type="caution">
    <text evidence="2">The sequence shown here is derived from an EMBL/GenBank/DDBJ whole genome shotgun (WGS) entry which is preliminary data.</text>
</comment>
<keyword evidence="4" id="KW-1185">Reference proteome</keyword>
<evidence type="ECO:0000313" key="4">
    <source>
        <dbReference type="Proteomes" id="UP001642409"/>
    </source>
</evidence>
<dbReference type="EMBL" id="CAXDID020000146">
    <property type="protein sequence ID" value="CAL6040731.1"/>
    <property type="molecule type" value="Genomic_DNA"/>
</dbReference>
<reference evidence="2" key="1">
    <citation type="submission" date="2023-06" db="EMBL/GenBank/DDBJ databases">
        <authorList>
            <person name="Kurt Z."/>
        </authorList>
    </citation>
    <scope>NUCLEOTIDE SEQUENCE</scope>
</reference>
<sequence length="351" mass="41697">MTQKSLQTQAMYTQLYKDSLQNLLKLNMQNKSNKELCEIIDNLQNQNKLWKLVCTLTKSYQTKKTNMETVKVYYMYFYRQALFSERLTEADCKYLEQYLERSDLKISVLVQKLMEGYFKDRDIFSYEVSRKLHQIEQLLQKKRQEEKKNLVRQKNLEQQQKKYEDLLSKQQSINNGELISSNQISEPENQQQLQIYNSNEQQQFDTSDKQHQNMQLSQIQQQDQYNNVLGMSLNQMDKQYIQALVHNNRNKSITQITEELIETYFLNANIFIIDIEVYVQSLIQKYKPMQLSQSTKLINTAVNLNQTDSSISSDLKLQEFQLSESISQYSDDHVSQYSSSFNDYSELSTKE</sequence>
<organism evidence="2">
    <name type="scientific">Hexamita inflata</name>
    <dbReference type="NCBI Taxonomy" id="28002"/>
    <lineage>
        <taxon>Eukaryota</taxon>
        <taxon>Metamonada</taxon>
        <taxon>Diplomonadida</taxon>
        <taxon>Hexamitidae</taxon>
        <taxon>Hexamitinae</taxon>
        <taxon>Hexamita</taxon>
    </lineage>
</organism>
<reference evidence="3 4" key="2">
    <citation type="submission" date="2024-07" db="EMBL/GenBank/DDBJ databases">
        <authorList>
            <person name="Akdeniz Z."/>
        </authorList>
    </citation>
    <scope>NUCLEOTIDE SEQUENCE [LARGE SCALE GENOMIC DNA]</scope>
</reference>
<name>A0AA86QSA2_9EUKA</name>
<dbReference type="AlphaFoldDB" id="A0AA86QSA2"/>
<accession>A0AA86QSA2</accession>
<gene>
    <name evidence="3" type="ORF">HINF_LOCUS38477</name>
    <name evidence="2" type="ORF">HINF_LOCUS47482</name>
</gene>